<reference evidence="6 7" key="1">
    <citation type="submission" date="2019-06" db="EMBL/GenBank/DDBJ databases">
        <title>Draft Genome Sequence of Candidatus Phytoplasma pini-Related Strain MDPP: A Resource for Comparative Genomics of Gymnosperm-infecting Phytoplasmas.</title>
        <authorList>
            <person name="Cai W."/>
            <person name="Costanzo S."/>
            <person name="Shao J."/>
            <person name="Zhao Y."/>
            <person name="Davis R."/>
        </authorList>
    </citation>
    <scope>NUCLEOTIDE SEQUENCE [LARGE SCALE GENOMIC DNA]</scope>
    <source>
        <strain evidence="6 7">MDPP</strain>
    </source>
</reference>
<accession>A0A559KJM1</accession>
<dbReference type="Proteomes" id="UP000320078">
    <property type="component" value="Unassembled WGS sequence"/>
</dbReference>
<evidence type="ECO:0000256" key="1">
    <source>
        <dbReference type="ARBA" id="ARBA00008777"/>
    </source>
</evidence>
<comment type="similarity">
    <text evidence="1 4 5">Belongs to the bacterial ribosomal protein bL17 family.</text>
</comment>
<comment type="caution">
    <text evidence="6">The sequence shown here is derived from an EMBL/GenBank/DDBJ whole genome shotgun (WGS) entry which is preliminary data.</text>
</comment>
<dbReference type="SUPFAM" id="SSF64263">
    <property type="entry name" value="Prokaryotic ribosomal protein L17"/>
    <property type="match status" value="1"/>
</dbReference>
<evidence type="ECO:0000256" key="2">
    <source>
        <dbReference type="ARBA" id="ARBA00022980"/>
    </source>
</evidence>
<dbReference type="RefSeq" id="WP_144658257.1">
    <property type="nucleotide sequence ID" value="NZ_VIAE01000002.1"/>
</dbReference>
<keyword evidence="2 4" id="KW-0689">Ribosomal protein</keyword>
<dbReference type="InterPro" id="IPR036373">
    <property type="entry name" value="Ribosomal_bL17_sf"/>
</dbReference>
<dbReference type="EMBL" id="VIAE01000002">
    <property type="protein sequence ID" value="TVY12333.1"/>
    <property type="molecule type" value="Genomic_DNA"/>
</dbReference>
<dbReference type="InterPro" id="IPR047859">
    <property type="entry name" value="Ribosomal_bL17_CS"/>
</dbReference>
<dbReference type="GO" id="GO:0003735">
    <property type="term" value="F:structural constituent of ribosome"/>
    <property type="evidence" value="ECO:0007669"/>
    <property type="project" value="InterPro"/>
</dbReference>
<dbReference type="PANTHER" id="PTHR14413:SF16">
    <property type="entry name" value="LARGE RIBOSOMAL SUBUNIT PROTEIN BL17M"/>
    <property type="match status" value="1"/>
</dbReference>
<dbReference type="GO" id="GO:0006412">
    <property type="term" value="P:translation"/>
    <property type="evidence" value="ECO:0007669"/>
    <property type="project" value="UniProtKB-UniRule"/>
</dbReference>
<dbReference type="Gene3D" id="3.90.1030.10">
    <property type="entry name" value="Ribosomal protein L17"/>
    <property type="match status" value="1"/>
</dbReference>
<comment type="subunit">
    <text evidence="4">Part of the 50S ribosomal subunit. Contacts protein L32.</text>
</comment>
<keyword evidence="3 4" id="KW-0687">Ribonucleoprotein</keyword>
<gene>
    <name evidence="4 6" type="primary">rplQ</name>
    <name evidence="6" type="ORF">MDPP_00106</name>
</gene>
<dbReference type="PROSITE" id="PS01167">
    <property type="entry name" value="RIBOSOMAL_L17"/>
    <property type="match status" value="1"/>
</dbReference>
<sequence>MAYSKLKRNTAQRKSLLRSLASDLIIYERIFTTESKAKELRKIMDKLITLSKKNNLHSRRRASLFLFDENINEKQTVLQKLFQEIANKYQNRNSGYTRIIKTEPRKGDSAPMAIISLV</sequence>
<keyword evidence="7" id="KW-1185">Reference proteome</keyword>
<evidence type="ECO:0000256" key="5">
    <source>
        <dbReference type="RuleBase" id="RU000660"/>
    </source>
</evidence>
<dbReference type="NCBIfam" id="TIGR00059">
    <property type="entry name" value="L17"/>
    <property type="match status" value="1"/>
</dbReference>
<dbReference type="GO" id="GO:0022625">
    <property type="term" value="C:cytosolic large ribosomal subunit"/>
    <property type="evidence" value="ECO:0007669"/>
    <property type="project" value="TreeGrafter"/>
</dbReference>
<name>A0A559KJM1_9MOLU</name>
<organism evidence="6 7">
    <name type="scientific">Candidatus Phytoplasma pini</name>
    <dbReference type="NCBI Taxonomy" id="267362"/>
    <lineage>
        <taxon>Bacteria</taxon>
        <taxon>Bacillati</taxon>
        <taxon>Mycoplasmatota</taxon>
        <taxon>Mollicutes</taxon>
        <taxon>Acholeplasmatales</taxon>
        <taxon>Acholeplasmataceae</taxon>
        <taxon>Candidatus Phytoplasma</taxon>
    </lineage>
</organism>
<dbReference type="HAMAP" id="MF_01368">
    <property type="entry name" value="Ribosomal_bL17"/>
    <property type="match status" value="1"/>
</dbReference>
<dbReference type="PANTHER" id="PTHR14413">
    <property type="entry name" value="RIBOSOMAL PROTEIN L17"/>
    <property type="match status" value="1"/>
</dbReference>
<evidence type="ECO:0000256" key="4">
    <source>
        <dbReference type="HAMAP-Rule" id="MF_01368"/>
    </source>
</evidence>
<dbReference type="OrthoDB" id="9809073at2"/>
<protein>
    <recommendedName>
        <fullName evidence="4">Large ribosomal subunit protein bL17</fullName>
    </recommendedName>
</protein>
<evidence type="ECO:0000313" key="7">
    <source>
        <dbReference type="Proteomes" id="UP000320078"/>
    </source>
</evidence>
<dbReference type="InterPro" id="IPR000456">
    <property type="entry name" value="Ribosomal_bL17"/>
</dbReference>
<evidence type="ECO:0000313" key="6">
    <source>
        <dbReference type="EMBL" id="TVY12333.1"/>
    </source>
</evidence>
<proteinExistence type="inferred from homology"/>
<dbReference type="Pfam" id="PF01196">
    <property type="entry name" value="Ribosomal_L17"/>
    <property type="match status" value="1"/>
</dbReference>
<dbReference type="AlphaFoldDB" id="A0A559KJM1"/>
<evidence type="ECO:0000256" key="3">
    <source>
        <dbReference type="ARBA" id="ARBA00023274"/>
    </source>
</evidence>